<gene>
    <name evidence="2" type="ORF">S01H1_63683</name>
</gene>
<comment type="caution">
    <text evidence="2">The sequence shown here is derived from an EMBL/GenBank/DDBJ whole genome shotgun (WGS) entry which is preliminary data.</text>
</comment>
<evidence type="ECO:0000313" key="2">
    <source>
        <dbReference type="EMBL" id="GAG37571.1"/>
    </source>
</evidence>
<sequence length="252" mass="26385">DEDPCGAGDDDGDTLIDEDDPAGDDDCDGFIDEDSAIVPVVLVVTNTISSDDPHVVDNNPDNNTKVTPLLLDSDGDTFGDVPLIIARDITPTWSVTIDEAAANTMTSPVDNDCIQHQPCKSEFNMTIPGNQPFVGQISITPDDFQLSHGFAGMDMTPFTADDPVNGQTAGQIAFNIKAAMQCGDCSASFQSPGTTVYEAHLPKGTYNPTMGQFGEPTGNADDVPSAALCMYPAAAAGGGAAELCWSTNLEKD</sequence>
<name>X0YLJ8_9ZZZZ</name>
<dbReference type="AlphaFoldDB" id="X0YLJ8"/>
<feature type="non-terminal residue" evidence="2">
    <location>
        <position position="1"/>
    </location>
</feature>
<feature type="region of interest" description="Disordered" evidence="1">
    <location>
        <begin position="1"/>
        <end position="26"/>
    </location>
</feature>
<reference evidence="2" key="1">
    <citation type="journal article" date="2014" name="Front. Microbiol.">
        <title>High frequency of phylogenetically diverse reductive dehalogenase-homologous genes in deep subseafloor sedimentary metagenomes.</title>
        <authorList>
            <person name="Kawai M."/>
            <person name="Futagami T."/>
            <person name="Toyoda A."/>
            <person name="Takaki Y."/>
            <person name="Nishi S."/>
            <person name="Hori S."/>
            <person name="Arai W."/>
            <person name="Tsubouchi T."/>
            <person name="Morono Y."/>
            <person name="Uchiyama I."/>
            <person name="Ito T."/>
            <person name="Fujiyama A."/>
            <person name="Inagaki F."/>
            <person name="Takami H."/>
        </authorList>
    </citation>
    <scope>NUCLEOTIDE SEQUENCE</scope>
    <source>
        <strain evidence="2">Expedition CK06-06</strain>
    </source>
</reference>
<dbReference type="EMBL" id="BARS01041932">
    <property type="protein sequence ID" value="GAG37571.1"/>
    <property type="molecule type" value="Genomic_DNA"/>
</dbReference>
<organism evidence="2">
    <name type="scientific">marine sediment metagenome</name>
    <dbReference type="NCBI Taxonomy" id="412755"/>
    <lineage>
        <taxon>unclassified sequences</taxon>
        <taxon>metagenomes</taxon>
        <taxon>ecological metagenomes</taxon>
    </lineage>
</organism>
<evidence type="ECO:0000256" key="1">
    <source>
        <dbReference type="SAM" id="MobiDB-lite"/>
    </source>
</evidence>
<feature type="non-terminal residue" evidence="2">
    <location>
        <position position="252"/>
    </location>
</feature>
<protein>
    <submittedName>
        <fullName evidence="2">Uncharacterized protein</fullName>
    </submittedName>
</protein>
<accession>X0YLJ8</accession>
<proteinExistence type="predicted"/>